<evidence type="ECO:0000313" key="2">
    <source>
        <dbReference type="Proteomes" id="UP000287651"/>
    </source>
</evidence>
<accession>A0A426ZIE9</accession>
<reference evidence="1 2" key="1">
    <citation type="journal article" date="2014" name="Agronomy (Basel)">
        <title>A Draft Genome Sequence for Ensete ventricosum, the Drought-Tolerant Tree Against Hunger.</title>
        <authorList>
            <person name="Harrison J."/>
            <person name="Moore K.A."/>
            <person name="Paszkiewicz K."/>
            <person name="Jones T."/>
            <person name="Grant M."/>
            <person name="Ambacheew D."/>
            <person name="Muzemil S."/>
            <person name="Studholme D.J."/>
        </authorList>
    </citation>
    <scope>NUCLEOTIDE SEQUENCE [LARGE SCALE GENOMIC DNA]</scope>
</reference>
<dbReference type="EMBL" id="AMZH03006495">
    <property type="protein sequence ID" value="RRT63674.1"/>
    <property type="molecule type" value="Genomic_DNA"/>
</dbReference>
<proteinExistence type="predicted"/>
<organism evidence="1 2">
    <name type="scientific">Ensete ventricosum</name>
    <name type="common">Abyssinian banana</name>
    <name type="synonym">Musa ensete</name>
    <dbReference type="NCBI Taxonomy" id="4639"/>
    <lineage>
        <taxon>Eukaryota</taxon>
        <taxon>Viridiplantae</taxon>
        <taxon>Streptophyta</taxon>
        <taxon>Embryophyta</taxon>
        <taxon>Tracheophyta</taxon>
        <taxon>Spermatophyta</taxon>
        <taxon>Magnoliopsida</taxon>
        <taxon>Liliopsida</taxon>
        <taxon>Zingiberales</taxon>
        <taxon>Musaceae</taxon>
        <taxon>Ensete</taxon>
    </lineage>
</organism>
<name>A0A426ZIE9_ENSVE</name>
<dbReference type="Proteomes" id="UP000287651">
    <property type="component" value="Unassembled WGS sequence"/>
</dbReference>
<gene>
    <name evidence="1" type="ORF">B296_00004788</name>
</gene>
<comment type="caution">
    <text evidence="1">The sequence shown here is derived from an EMBL/GenBank/DDBJ whole genome shotgun (WGS) entry which is preliminary data.</text>
</comment>
<sequence length="128" mass="13209">MAAAAAAAAVASSFILSKSIIFPSSFRPLLPSNKRSVCPRKAAAGRPSPRRSIVASAAATIDSSNGVVSATVQKPIDSAEYGRQFFPLAAVVGQVHKCRNFLLGHALLCHRGTLAPSSSPATVVAPKR</sequence>
<protein>
    <submittedName>
        <fullName evidence="1">Uncharacterized protein</fullName>
    </submittedName>
</protein>
<dbReference type="AlphaFoldDB" id="A0A426ZIE9"/>
<evidence type="ECO:0000313" key="1">
    <source>
        <dbReference type="EMBL" id="RRT63674.1"/>
    </source>
</evidence>